<dbReference type="Pfam" id="PF03600">
    <property type="entry name" value="CitMHS"/>
    <property type="match status" value="1"/>
</dbReference>
<comment type="similarity">
    <text evidence="2">Belongs to the CitM (TC 2.A.11) transporter family.</text>
</comment>
<dbReference type="GO" id="GO:0015105">
    <property type="term" value="F:arsenite transmembrane transporter activity"/>
    <property type="evidence" value="ECO:0007669"/>
    <property type="project" value="InterPro"/>
</dbReference>
<feature type="transmembrane region" description="Helical" evidence="8">
    <location>
        <begin position="168"/>
        <end position="191"/>
    </location>
</feature>
<keyword evidence="3" id="KW-0813">Transport</keyword>
<feature type="transmembrane region" description="Helical" evidence="8">
    <location>
        <begin position="364"/>
        <end position="383"/>
    </location>
</feature>
<feature type="transmembrane region" description="Helical" evidence="8">
    <location>
        <begin position="308"/>
        <end position="327"/>
    </location>
</feature>
<evidence type="ECO:0000256" key="8">
    <source>
        <dbReference type="SAM" id="Phobius"/>
    </source>
</evidence>
<feature type="transmembrane region" description="Helical" evidence="8">
    <location>
        <begin position="87"/>
        <end position="105"/>
    </location>
</feature>
<evidence type="ECO:0000256" key="6">
    <source>
        <dbReference type="ARBA" id="ARBA00022989"/>
    </source>
</evidence>
<keyword evidence="4" id="KW-1003">Cell membrane</keyword>
<evidence type="ECO:0000256" key="7">
    <source>
        <dbReference type="ARBA" id="ARBA00023136"/>
    </source>
</evidence>
<dbReference type="PANTHER" id="PTHR43568:SF1">
    <property type="entry name" value="P PROTEIN"/>
    <property type="match status" value="1"/>
</dbReference>
<accession>A0A9Q1UYM7</accession>
<protein>
    <submittedName>
        <fullName evidence="10">Membrane protein</fullName>
    </submittedName>
</protein>
<sequence>MLIPTIIFLAVYSLIISEKLNRVVAALGGASLMLLFKFISQQEAFAKIDFNTIGLLVSMMIIVNITKRTGVFEYVAIKAAKLSKGNPITLLVVFSLITFTFSALLDNVTTVLLLVPVTLVVTKTLDTNPIPFLMSEILSSNIGGTATLIGDPPNIMIGSAANLTFMDFIVNLSPIVIVIFIVNILLIKYIYKKDVHTTEEKKQIVMNLDESKTITDRVLLTKCLIVLAFTLLGFLVHGFLGFESATVAIVGSSILLLISKTDPEEILQEVEWGTLFFFIGLFIMTGVLEKVGLMNLLAGKTLALTKGNLLFSAILVLWISAIASSFIDNIPFVATMIPLIKAMSIAGHMNVLPLWFALSLGSCLGGNGTIVGASANLIVIGIAGKSGHKITFKDYFKVGFPLMLTSICISTVYLLVFYL</sequence>
<evidence type="ECO:0000256" key="4">
    <source>
        <dbReference type="ARBA" id="ARBA00022475"/>
    </source>
</evidence>
<proteinExistence type="inferred from homology"/>
<feature type="transmembrane region" description="Helical" evidence="8">
    <location>
        <begin position="270"/>
        <end position="288"/>
    </location>
</feature>
<comment type="caution">
    <text evidence="10">The sequence shown here is derived from an EMBL/GenBank/DDBJ whole genome shotgun (WGS) entry which is preliminary data.</text>
</comment>
<keyword evidence="5 8" id="KW-0812">Transmembrane</keyword>
<dbReference type="PANTHER" id="PTHR43568">
    <property type="entry name" value="P PROTEIN"/>
    <property type="match status" value="1"/>
</dbReference>
<dbReference type="OrthoDB" id="9765532at2"/>
<feature type="domain" description="Citrate transporter-like" evidence="9">
    <location>
        <begin position="12"/>
        <end position="361"/>
    </location>
</feature>
<evidence type="ECO:0000256" key="5">
    <source>
        <dbReference type="ARBA" id="ARBA00022692"/>
    </source>
</evidence>
<feature type="transmembrane region" description="Helical" evidence="8">
    <location>
        <begin position="45"/>
        <end position="66"/>
    </location>
</feature>
<gene>
    <name evidence="10" type="ORF">ADU74_07090</name>
</gene>
<dbReference type="PRINTS" id="PR00758">
    <property type="entry name" value="ARSENICPUMP"/>
</dbReference>
<keyword evidence="7 8" id="KW-0472">Membrane</keyword>
<feature type="transmembrane region" description="Helical" evidence="8">
    <location>
        <begin position="395"/>
        <end position="418"/>
    </location>
</feature>
<comment type="subcellular location">
    <subcellularLocation>
        <location evidence="1">Cell membrane</location>
        <topology evidence="1">Multi-pass membrane protein</topology>
    </subcellularLocation>
</comment>
<name>A0A9Q1UYM7_CLOBO</name>
<evidence type="ECO:0000256" key="2">
    <source>
        <dbReference type="ARBA" id="ARBA00009843"/>
    </source>
</evidence>
<evidence type="ECO:0000259" key="9">
    <source>
        <dbReference type="Pfam" id="PF03600"/>
    </source>
</evidence>
<dbReference type="InterPro" id="IPR000802">
    <property type="entry name" value="Arsenical_pump_ArsB"/>
</dbReference>
<dbReference type="EMBL" id="LGVR01000034">
    <property type="protein sequence ID" value="KOA87888.1"/>
    <property type="molecule type" value="Genomic_DNA"/>
</dbReference>
<evidence type="ECO:0000256" key="3">
    <source>
        <dbReference type="ARBA" id="ARBA00022448"/>
    </source>
</evidence>
<dbReference type="CDD" id="cd01116">
    <property type="entry name" value="P_permease"/>
    <property type="match status" value="1"/>
</dbReference>
<evidence type="ECO:0000313" key="11">
    <source>
        <dbReference type="Proteomes" id="UP000037540"/>
    </source>
</evidence>
<feature type="transmembrane region" description="Helical" evidence="8">
    <location>
        <begin position="218"/>
        <end position="236"/>
    </location>
</feature>
<dbReference type="InterPro" id="IPR004680">
    <property type="entry name" value="Cit_transptr-like_dom"/>
</dbReference>
<dbReference type="RefSeq" id="WP_019278322.1">
    <property type="nucleotide sequence ID" value="NZ_LGVO01000008.1"/>
</dbReference>
<evidence type="ECO:0000256" key="1">
    <source>
        <dbReference type="ARBA" id="ARBA00004651"/>
    </source>
</evidence>
<dbReference type="Proteomes" id="UP000037540">
    <property type="component" value="Unassembled WGS sequence"/>
</dbReference>
<dbReference type="GO" id="GO:0005886">
    <property type="term" value="C:plasma membrane"/>
    <property type="evidence" value="ECO:0007669"/>
    <property type="project" value="UniProtKB-SubCell"/>
</dbReference>
<dbReference type="InterPro" id="IPR051475">
    <property type="entry name" value="Diverse_Ion_Transporter"/>
</dbReference>
<keyword evidence="6 8" id="KW-1133">Transmembrane helix</keyword>
<reference evidence="10 11" key="1">
    <citation type="submission" date="2015-07" db="EMBL/GenBank/DDBJ databases">
        <title>Draft genome sequences of 17 French Clostridium botulinum group III.</title>
        <authorList>
            <person name="Woudstra C."/>
            <person name="Le Marechal C."/>
            <person name="Souillard R."/>
            <person name="Bayon-Auboyer M.-H."/>
            <person name="Dessouter D."/>
            <person name="Fach P."/>
        </authorList>
    </citation>
    <scope>NUCLEOTIDE SEQUENCE [LARGE SCALE GENOMIC DNA]</scope>
    <source>
        <strain evidence="10 11">12LNRI-CD</strain>
    </source>
</reference>
<organism evidence="10 11">
    <name type="scientific">Clostridium botulinum</name>
    <dbReference type="NCBI Taxonomy" id="1491"/>
    <lineage>
        <taxon>Bacteria</taxon>
        <taxon>Bacillati</taxon>
        <taxon>Bacillota</taxon>
        <taxon>Clostridia</taxon>
        <taxon>Eubacteriales</taxon>
        <taxon>Clostridiaceae</taxon>
        <taxon>Clostridium</taxon>
    </lineage>
</organism>
<dbReference type="AlphaFoldDB" id="A0A9Q1UYM7"/>
<evidence type="ECO:0000313" key="10">
    <source>
        <dbReference type="EMBL" id="KOA87888.1"/>
    </source>
</evidence>